<dbReference type="Proteomes" id="UP000239485">
    <property type="component" value="Unassembled WGS sequence"/>
</dbReference>
<keyword evidence="1" id="KW-1133">Transmembrane helix</keyword>
<evidence type="ECO:0000256" key="1">
    <source>
        <dbReference type="SAM" id="Phobius"/>
    </source>
</evidence>
<name>A0A2S6IFE1_9ACTN</name>
<dbReference type="InterPro" id="IPR049790">
    <property type="entry name" value="Rv3655c/TadE"/>
</dbReference>
<accession>A0A2S6IFE1</accession>
<dbReference type="AlphaFoldDB" id="A0A2S6IFE1"/>
<keyword evidence="1" id="KW-0812">Transmembrane</keyword>
<reference evidence="3 4" key="1">
    <citation type="submission" date="2018-02" db="EMBL/GenBank/DDBJ databases">
        <title>Genomic Encyclopedia of Archaeal and Bacterial Type Strains, Phase II (KMG-II): from individual species to whole genera.</title>
        <authorList>
            <person name="Goeker M."/>
        </authorList>
    </citation>
    <scope>NUCLEOTIDE SEQUENCE [LARGE SCALE GENOMIC DNA]</scope>
    <source>
        <strain evidence="3 4">DSM 22857</strain>
    </source>
</reference>
<keyword evidence="1" id="KW-0472">Membrane</keyword>
<gene>
    <name evidence="3" type="ORF">CLV92_112113</name>
</gene>
<keyword evidence="4" id="KW-1185">Reference proteome</keyword>
<dbReference type="RefSeq" id="WP_104434320.1">
    <property type="nucleotide sequence ID" value="NZ_PTJD01000012.1"/>
</dbReference>
<dbReference type="EMBL" id="PTJD01000012">
    <property type="protein sequence ID" value="PPK92934.1"/>
    <property type="molecule type" value="Genomic_DNA"/>
</dbReference>
<evidence type="ECO:0000313" key="4">
    <source>
        <dbReference type="Proteomes" id="UP000239485"/>
    </source>
</evidence>
<proteinExistence type="predicted"/>
<comment type="caution">
    <text evidence="3">The sequence shown here is derived from an EMBL/GenBank/DDBJ whole genome shotgun (WGS) entry which is preliminary data.</text>
</comment>
<sequence>MSGRRARRGGAVGASAAGARGDRGSVTAELALALPAVVLVLCAVLATGEVAIAQVRCTDAARAAARSAARGEPAHVVRAAAETLAPAGARVEVGPGGLGVQVSVEVAVDLGGRLGGRLPVRGHATAALEHAGAGQVGAGHMGAGSP</sequence>
<evidence type="ECO:0000313" key="3">
    <source>
        <dbReference type="EMBL" id="PPK92934.1"/>
    </source>
</evidence>
<evidence type="ECO:0000259" key="2">
    <source>
        <dbReference type="Pfam" id="PF07811"/>
    </source>
</evidence>
<dbReference type="InterPro" id="IPR012495">
    <property type="entry name" value="TadE-like_dom"/>
</dbReference>
<feature type="transmembrane region" description="Helical" evidence="1">
    <location>
        <begin position="31"/>
        <end position="52"/>
    </location>
</feature>
<protein>
    <submittedName>
        <fullName evidence="3">TadE-like protein</fullName>
    </submittedName>
</protein>
<dbReference type="NCBIfam" id="NF041390">
    <property type="entry name" value="TadE_Rv3655c"/>
    <property type="match status" value="1"/>
</dbReference>
<feature type="domain" description="TadE-like" evidence="2">
    <location>
        <begin position="24"/>
        <end position="66"/>
    </location>
</feature>
<organism evidence="3 4">
    <name type="scientific">Kineococcus xinjiangensis</name>
    <dbReference type="NCBI Taxonomy" id="512762"/>
    <lineage>
        <taxon>Bacteria</taxon>
        <taxon>Bacillati</taxon>
        <taxon>Actinomycetota</taxon>
        <taxon>Actinomycetes</taxon>
        <taxon>Kineosporiales</taxon>
        <taxon>Kineosporiaceae</taxon>
        <taxon>Kineococcus</taxon>
    </lineage>
</organism>
<dbReference type="Pfam" id="PF07811">
    <property type="entry name" value="TadE"/>
    <property type="match status" value="1"/>
</dbReference>